<reference evidence="1 2" key="1">
    <citation type="journal article" date="2010" name="Genome Biol. Evol.">
        <title>The sequence of a 1.8-mb bacterial linear plasmid reveals a rich evolutionary reservoir of secondary metabolic pathways.</title>
        <authorList>
            <person name="Medema M.H."/>
            <person name="Trefzer A."/>
            <person name="Kovalchuk A."/>
            <person name="van den Berg M."/>
            <person name="Mueller U."/>
            <person name="Heijne W."/>
            <person name="Wu L."/>
            <person name="Alam M.T."/>
            <person name="Ronning C.M."/>
            <person name="Nierman W.C."/>
            <person name="Bovenberg R.A.L."/>
            <person name="Breitling R."/>
            <person name="Takano E."/>
        </authorList>
    </citation>
    <scope>NUCLEOTIDE SEQUENCE [LARGE SCALE GENOMIC DNA]</scope>
    <source>
        <strain evidence="2">ATCC 27064 / DSM 738 / JCM 4710 / NBRC 13307 / NCIMB 12785 / NRRL 3585 / VKM Ac-602</strain>
    </source>
</reference>
<name>E2PU32_STRCL</name>
<dbReference type="AlphaFoldDB" id="E2PU32"/>
<accession>E2PU32</accession>
<evidence type="ECO:0000313" key="2">
    <source>
        <dbReference type="Proteomes" id="UP000002357"/>
    </source>
</evidence>
<evidence type="ECO:0000313" key="1">
    <source>
        <dbReference type="EMBL" id="EFG05651.1"/>
    </source>
</evidence>
<organism evidence="1 2">
    <name type="scientific">Streptomyces clavuligerus</name>
    <dbReference type="NCBI Taxonomy" id="1901"/>
    <lineage>
        <taxon>Bacteria</taxon>
        <taxon>Bacillati</taxon>
        <taxon>Actinomycetota</taxon>
        <taxon>Actinomycetes</taxon>
        <taxon>Kitasatosporales</taxon>
        <taxon>Streptomycetaceae</taxon>
        <taxon>Streptomyces</taxon>
    </lineage>
</organism>
<gene>
    <name evidence="1" type="ORF">SCLAV_0575</name>
</gene>
<dbReference type="EMBL" id="CM000913">
    <property type="protein sequence ID" value="EFG05651.1"/>
    <property type="molecule type" value="Genomic_DNA"/>
</dbReference>
<sequence>MSYAHVRLRSATGETLLRSIRKAGWTWGGEVFVFNRLKAAAVLVGALAAIAVGATVAGGGAVVEPAQVTASEISAAAVPAPRAGRPDPTWD</sequence>
<keyword evidence="2" id="KW-1185">Reference proteome</keyword>
<protein>
    <submittedName>
        <fullName evidence="1">Uncharacterized protein</fullName>
    </submittedName>
</protein>
<proteinExistence type="predicted"/>
<dbReference type="Proteomes" id="UP000002357">
    <property type="component" value="Chromosome"/>
</dbReference>